<dbReference type="PANTHER" id="PTHR45856:SF24">
    <property type="entry name" value="FUNGAL LIPASE-LIKE DOMAIN-CONTAINING PROTEIN"/>
    <property type="match status" value="1"/>
</dbReference>
<keyword evidence="1" id="KW-0812">Transmembrane</keyword>
<feature type="transmembrane region" description="Helical" evidence="1">
    <location>
        <begin position="73"/>
        <end position="92"/>
    </location>
</feature>
<dbReference type="InterPro" id="IPR029058">
    <property type="entry name" value="AB_hydrolase_fold"/>
</dbReference>
<evidence type="ECO:0000313" key="4">
    <source>
        <dbReference type="Proteomes" id="UP000615755"/>
    </source>
</evidence>
<dbReference type="Gene3D" id="3.40.50.1820">
    <property type="entry name" value="alpha/beta hydrolase"/>
    <property type="match status" value="1"/>
</dbReference>
<keyword evidence="1" id="KW-0472">Membrane</keyword>
<dbReference type="Proteomes" id="UP000615755">
    <property type="component" value="Unassembled WGS sequence"/>
</dbReference>
<organism evidence="3 4">
    <name type="scientific">Pseudoalteromonas aurantia 208</name>
    <dbReference type="NCBI Taxonomy" id="1314867"/>
    <lineage>
        <taxon>Bacteria</taxon>
        <taxon>Pseudomonadati</taxon>
        <taxon>Pseudomonadota</taxon>
        <taxon>Gammaproteobacteria</taxon>
        <taxon>Alteromonadales</taxon>
        <taxon>Pseudoalteromonadaceae</taxon>
        <taxon>Pseudoalteromonas</taxon>
    </lineage>
</organism>
<protein>
    <recommendedName>
        <fullName evidence="2">Fungal lipase-type domain-containing protein</fullName>
    </recommendedName>
</protein>
<dbReference type="EMBL" id="AQGV01000011">
    <property type="protein sequence ID" value="MBE0366974.1"/>
    <property type="molecule type" value="Genomic_DNA"/>
</dbReference>
<dbReference type="CDD" id="cd00519">
    <property type="entry name" value="Lipase_3"/>
    <property type="match status" value="1"/>
</dbReference>
<evidence type="ECO:0000313" key="3">
    <source>
        <dbReference type="EMBL" id="MBE0366974.1"/>
    </source>
</evidence>
<name>A0ABR9E7M0_9GAMM</name>
<evidence type="ECO:0000259" key="2">
    <source>
        <dbReference type="Pfam" id="PF01764"/>
    </source>
</evidence>
<dbReference type="Pfam" id="PF01764">
    <property type="entry name" value="Lipase_3"/>
    <property type="match status" value="1"/>
</dbReference>
<keyword evidence="1" id="KW-1133">Transmembrane helix</keyword>
<dbReference type="InterPro" id="IPR002921">
    <property type="entry name" value="Fungal_lipase-type"/>
</dbReference>
<dbReference type="PANTHER" id="PTHR45856">
    <property type="entry name" value="ALPHA/BETA-HYDROLASES SUPERFAMILY PROTEIN"/>
    <property type="match status" value="1"/>
</dbReference>
<dbReference type="InterPro" id="IPR051218">
    <property type="entry name" value="Sec_MonoDiacylglyc_Lipase"/>
</dbReference>
<keyword evidence="4" id="KW-1185">Reference proteome</keyword>
<feature type="transmembrane region" description="Helical" evidence="1">
    <location>
        <begin position="16"/>
        <end position="37"/>
    </location>
</feature>
<comment type="caution">
    <text evidence="3">The sequence shown here is derived from an EMBL/GenBank/DDBJ whole genome shotgun (WGS) entry which is preliminary data.</text>
</comment>
<feature type="domain" description="Fungal lipase-type" evidence="2">
    <location>
        <begin position="257"/>
        <end position="400"/>
    </location>
</feature>
<proteinExistence type="predicted"/>
<dbReference type="SUPFAM" id="SSF53474">
    <property type="entry name" value="alpha/beta-Hydrolases"/>
    <property type="match status" value="1"/>
</dbReference>
<reference evidence="3 4" key="1">
    <citation type="submission" date="2015-03" db="EMBL/GenBank/DDBJ databases">
        <title>Genome sequence of Pseudoalteromonas aurantia.</title>
        <authorList>
            <person name="Xie B.-B."/>
            <person name="Rong J.-C."/>
            <person name="Qin Q.-L."/>
            <person name="Zhang Y.-Z."/>
        </authorList>
    </citation>
    <scope>NUCLEOTIDE SEQUENCE [LARGE SCALE GENOMIC DNA]</scope>
    <source>
        <strain evidence="3 4">208</strain>
    </source>
</reference>
<evidence type="ECO:0000256" key="1">
    <source>
        <dbReference type="SAM" id="Phobius"/>
    </source>
</evidence>
<gene>
    <name evidence="3" type="ORF">PAUR_a0252</name>
</gene>
<dbReference type="RefSeq" id="WP_192506448.1">
    <property type="nucleotide sequence ID" value="NZ_AQGV01000011.1"/>
</dbReference>
<accession>A0ABR9E7M0</accession>
<sequence length="513" mass="57025">MKHGASKAGVFRSIGISLWFLGVFYALMSSLLVAIAMTGGALEGLSFDAIIHTLEGYLAHVFSLANSLFAHHFWQSTLTLLAAGYGLLSVYLGRITTNTVTHDYFMYPNLLKLPWRRIGYSDRVSYIMAELSQLAYIRFSVIDNEVQGLTAQINAVFDSHFSVNPHAHNVKAPLESLVTQKEHALIVGETLLKSSLKKAGFTLEGTFDGTFHSVGDEHTMDFASQPLGLSHQLSAQGFVCKYTPAAGNIDNEKSYIIVVFRGSETRLEDWLTNIYATPLSQEQQQVSNAHQSVGNNFSVHSGFFCSFISVKAQILNILEKSQGKPYDPLANDVTPVFFTGHSLGGALACIATRELAPDSNGACYTYGAPKAADYNYFNGLKTPIYRVVNCSDIVPRLPSNYVLSLFSLLPKAMRLLLEWKEGRNNSGPQITLRTIEEKLDVLSLYRHTGDLRYLTDIPAKSDGHQAELIPNPSLHDRMTWFFRHALVNVGMPIKFHSMQLYRKKLTAIARKRN</sequence>